<evidence type="ECO:0000256" key="1">
    <source>
        <dbReference type="SAM" id="MobiDB-lite"/>
    </source>
</evidence>
<proteinExistence type="predicted"/>
<sequence>MRGELGEQLGDVGVVRLDGLDGLDGVEDVADDDDRRSVGVGDRPVEVAATRHHGAGVAAAHRDPDVGSLDDSSVSGLG</sequence>
<reference evidence="2" key="1">
    <citation type="submission" date="2022-10" db="EMBL/GenBank/DDBJ databases">
        <title>The complete genomes of actinobacterial strains from the NBC collection.</title>
        <authorList>
            <person name="Joergensen T.S."/>
            <person name="Alvarez Arevalo M."/>
            <person name="Sterndorff E.B."/>
            <person name="Faurdal D."/>
            <person name="Vuksanovic O."/>
            <person name="Mourched A.-S."/>
            <person name="Charusanti P."/>
            <person name="Shaw S."/>
            <person name="Blin K."/>
            <person name="Weber T."/>
        </authorList>
    </citation>
    <scope>NUCLEOTIDE SEQUENCE</scope>
    <source>
        <strain evidence="2">NBC_00248</strain>
    </source>
</reference>
<dbReference type="RefSeq" id="WP_328960423.1">
    <property type="nucleotide sequence ID" value="NZ_CP108090.1"/>
</dbReference>
<protein>
    <submittedName>
        <fullName evidence="2">Uncharacterized protein</fullName>
    </submittedName>
</protein>
<evidence type="ECO:0000313" key="3">
    <source>
        <dbReference type="Proteomes" id="UP001432039"/>
    </source>
</evidence>
<evidence type="ECO:0000313" key="2">
    <source>
        <dbReference type="EMBL" id="WUQ10898.1"/>
    </source>
</evidence>
<gene>
    <name evidence="2" type="ORF">OG517_05360</name>
</gene>
<name>A0ABZ1T761_STRVG</name>
<dbReference type="EMBL" id="CP108090">
    <property type="protein sequence ID" value="WUQ10898.1"/>
    <property type="molecule type" value="Genomic_DNA"/>
</dbReference>
<feature type="compositionally biased region" description="Low complexity" evidence="1">
    <location>
        <begin position="66"/>
        <end position="78"/>
    </location>
</feature>
<feature type="region of interest" description="Disordered" evidence="1">
    <location>
        <begin position="53"/>
        <end position="78"/>
    </location>
</feature>
<accession>A0ABZ1T761</accession>
<organism evidence="2 3">
    <name type="scientific">Streptomyces virginiae</name>
    <name type="common">Streptomyces cinnamonensis</name>
    <dbReference type="NCBI Taxonomy" id="1961"/>
    <lineage>
        <taxon>Bacteria</taxon>
        <taxon>Bacillati</taxon>
        <taxon>Actinomycetota</taxon>
        <taxon>Actinomycetes</taxon>
        <taxon>Kitasatosporales</taxon>
        <taxon>Streptomycetaceae</taxon>
        <taxon>Streptomyces</taxon>
    </lineage>
</organism>
<keyword evidence="3" id="KW-1185">Reference proteome</keyword>
<dbReference type="Proteomes" id="UP001432039">
    <property type="component" value="Chromosome"/>
</dbReference>